<gene>
    <name evidence="1" type="ORF">ACH5RR_017770</name>
</gene>
<evidence type="ECO:0000313" key="1">
    <source>
        <dbReference type="EMBL" id="KAL3519621.1"/>
    </source>
</evidence>
<organism evidence="1 2">
    <name type="scientific">Cinchona calisaya</name>
    <dbReference type="NCBI Taxonomy" id="153742"/>
    <lineage>
        <taxon>Eukaryota</taxon>
        <taxon>Viridiplantae</taxon>
        <taxon>Streptophyta</taxon>
        <taxon>Embryophyta</taxon>
        <taxon>Tracheophyta</taxon>
        <taxon>Spermatophyta</taxon>
        <taxon>Magnoliopsida</taxon>
        <taxon>eudicotyledons</taxon>
        <taxon>Gunneridae</taxon>
        <taxon>Pentapetalae</taxon>
        <taxon>asterids</taxon>
        <taxon>lamiids</taxon>
        <taxon>Gentianales</taxon>
        <taxon>Rubiaceae</taxon>
        <taxon>Cinchonoideae</taxon>
        <taxon>Cinchoneae</taxon>
        <taxon>Cinchona</taxon>
    </lineage>
</organism>
<comment type="caution">
    <text evidence="1">The sequence shown here is derived from an EMBL/GenBank/DDBJ whole genome shotgun (WGS) entry which is preliminary data.</text>
</comment>
<name>A0ABD2ZJI4_9GENT</name>
<accession>A0ABD2ZJI4</accession>
<reference evidence="1 2" key="1">
    <citation type="submission" date="2024-11" db="EMBL/GenBank/DDBJ databases">
        <title>A near-complete genome assembly of Cinchona calisaya.</title>
        <authorList>
            <person name="Lian D.C."/>
            <person name="Zhao X.W."/>
            <person name="Wei L."/>
        </authorList>
    </citation>
    <scope>NUCLEOTIDE SEQUENCE [LARGE SCALE GENOMIC DNA]</scope>
    <source>
        <tissue evidence="1">Nenye</tissue>
    </source>
</reference>
<evidence type="ECO:0000313" key="2">
    <source>
        <dbReference type="Proteomes" id="UP001630127"/>
    </source>
</evidence>
<dbReference type="EMBL" id="JBJUIK010000008">
    <property type="protein sequence ID" value="KAL3519621.1"/>
    <property type="molecule type" value="Genomic_DNA"/>
</dbReference>
<sequence>MSNKKKEIKTNIVYEDSAAVKDVSESVNLNRLKLAIAIPMVLCTLDVRELMLKVEGIHHVEVEAWVVVTEYSYQFHVLGRYTPTIMNYPDEKMIFFWDGLLSEIQTQITVSGIRTFDWLFEAACDFNGLVGHPRGKTALHAGDCDHINILDSNNFWNNMRIIVVGIHDSEYPLCVDFICLLHSIFEVCNELEEIRPIILLLQNETWNLTNEIENEDLLFTFETIVDKFEDEMTPYALGLCMKSGVEVQMVADYSSTSDNKGC</sequence>
<proteinExistence type="predicted"/>
<dbReference type="InterPro" id="IPR011989">
    <property type="entry name" value="ARM-like"/>
</dbReference>
<protein>
    <submittedName>
        <fullName evidence="1">Uncharacterized protein</fullName>
    </submittedName>
</protein>
<dbReference type="AlphaFoldDB" id="A0ABD2ZJI4"/>
<dbReference type="Gene3D" id="1.25.10.10">
    <property type="entry name" value="Leucine-rich Repeat Variant"/>
    <property type="match status" value="1"/>
</dbReference>
<keyword evidence="2" id="KW-1185">Reference proteome</keyword>
<dbReference type="Proteomes" id="UP001630127">
    <property type="component" value="Unassembled WGS sequence"/>
</dbReference>